<dbReference type="GO" id="GO:0022857">
    <property type="term" value="F:transmembrane transporter activity"/>
    <property type="evidence" value="ECO:0007669"/>
    <property type="project" value="InterPro"/>
</dbReference>
<name>A0A0U2JJH0_9ALTE</name>
<dbReference type="EMBL" id="CP013650">
    <property type="protein sequence ID" value="ALS99558.1"/>
    <property type="molecule type" value="Genomic_DNA"/>
</dbReference>
<reference evidence="7 8" key="1">
    <citation type="submission" date="2015-12" db="EMBL/GenBank/DDBJ databases">
        <title>Complete genome of Lacimicrobium alkaliphilum KCTC 32984.</title>
        <authorList>
            <person name="Kim S.-G."/>
            <person name="Lee Y.-J."/>
        </authorList>
    </citation>
    <scope>NUCLEOTIDE SEQUENCE [LARGE SCALE GENOMIC DNA]</scope>
    <source>
        <strain evidence="7 8">YelD216</strain>
    </source>
</reference>
<dbReference type="GO" id="GO:0005886">
    <property type="term" value="C:plasma membrane"/>
    <property type="evidence" value="ECO:0007669"/>
    <property type="project" value="UniProtKB-SubCell"/>
</dbReference>
<keyword evidence="5 6" id="KW-0472">Membrane</keyword>
<feature type="transmembrane region" description="Helical" evidence="6">
    <location>
        <begin position="21"/>
        <end position="48"/>
    </location>
</feature>
<evidence type="ECO:0000313" key="7">
    <source>
        <dbReference type="EMBL" id="ALS99558.1"/>
    </source>
</evidence>
<gene>
    <name evidence="7" type="ORF">AT746_15705</name>
</gene>
<evidence type="ECO:0000256" key="1">
    <source>
        <dbReference type="ARBA" id="ARBA00004651"/>
    </source>
</evidence>
<evidence type="ECO:0000256" key="3">
    <source>
        <dbReference type="ARBA" id="ARBA00022692"/>
    </source>
</evidence>
<dbReference type="Pfam" id="PF07690">
    <property type="entry name" value="MFS_1"/>
    <property type="match status" value="1"/>
</dbReference>
<evidence type="ECO:0000256" key="5">
    <source>
        <dbReference type="ARBA" id="ARBA00023136"/>
    </source>
</evidence>
<feature type="transmembrane region" description="Helical" evidence="6">
    <location>
        <begin position="364"/>
        <end position="387"/>
    </location>
</feature>
<dbReference type="InterPro" id="IPR011701">
    <property type="entry name" value="MFS"/>
</dbReference>
<evidence type="ECO:0000313" key="8">
    <source>
        <dbReference type="Proteomes" id="UP000068447"/>
    </source>
</evidence>
<dbReference type="KEGG" id="lal:AT746_15705"/>
<sequence length="391" mass="40870">MIISLSSKLMKLPTLAPDGTAARIMLAFLATAGLFYVNIMPAIVSGLIESLNFSRADAGLVASLNIYGAAVGAFVAVFLVTRVPWRPAAAGLLVCLMLLDGLSIIVSTPEVMMPLRALHGGVGGLLVGISFAVIARVSQVHKTFGYLLFVQFGLGGFGVMLLPPLAPMYGTAALFLALIAFSAVSLVMLSFLGDYPIQKPDPDKVVAPIQSKPLASALAAVFLFQAANMGLYAYIIDLGQQAGLDIKFISPTLGVSAWIGLLGSGLVILFSTRFGRTLPLVVAIGMTTLATFALHFSQMAAIFWLANVLVGVTWAFSIAYLLGICAEFDKAGKMAALGGFASKTGLASGPFVAAMILTDEGYGQLINIAVVALVLCLLACLFPARLLDKQS</sequence>
<keyword evidence="4 6" id="KW-1133">Transmembrane helix</keyword>
<dbReference type="Gene3D" id="1.20.1250.20">
    <property type="entry name" value="MFS general substrate transporter like domains"/>
    <property type="match status" value="2"/>
</dbReference>
<feature type="transmembrane region" description="Helical" evidence="6">
    <location>
        <begin position="118"/>
        <end position="137"/>
    </location>
</feature>
<comment type="subcellular location">
    <subcellularLocation>
        <location evidence="1">Cell membrane</location>
        <topology evidence="1">Multi-pass membrane protein</topology>
    </subcellularLocation>
</comment>
<organism evidence="7 8">
    <name type="scientific">Lacimicrobium alkaliphilum</name>
    <dbReference type="NCBI Taxonomy" id="1526571"/>
    <lineage>
        <taxon>Bacteria</taxon>
        <taxon>Pseudomonadati</taxon>
        <taxon>Pseudomonadota</taxon>
        <taxon>Gammaproteobacteria</taxon>
        <taxon>Alteromonadales</taxon>
        <taxon>Alteromonadaceae</taxon>
        <taxon>Lacimicrobium</taxon>
    </lineage>
</organism>
<evidence type="ECO:0000256" key="2">
    <source>
        <dbReference type="ARBA" id="ARBA00022475"/>
    </source>
</evidence>
<dbReference type="InterPro" id="IPR036259">
    <property type="entry name" value="MFS_trans_sf"/>
</dbReference>
<dbReference type="SUPFAM" id="SSF103473">
    <property type="entry name" value="MFS general substrate transporter"/>
    <property type="match status" value="1"/>
</dbReference>
<dbReference type="Proteomes" id="UP000068447">
    <property type="component" value="Chromosome"/>
</dbReference>
<dbReference type="PANTHER" id="PTHR43124:SF10">
    <property type="entry name" value="PURINE EFFLUX PUMP PBUE"/>
    <property type="match status" value="1"/>
</dbReference>
<keyword evidence="2" id="KW-1003">Cell membrane</keyword>
<proteinExistence type="predicted"/>
<accession>A0A0U2JJH0</accession>
<feature type="transmembrane region" description="Helical" evidence="6">
    <location>
        <begin position="60"/>
        <end position="81"/>
    </location>
</feature>
<feature type="transmembrane region" description="Helical" evidence="6">
    <location>
        <begin position="277"/>
        <end position="296"/>
    </location>
</feature>
<dbReference type="PANTHER" id="PTHR43124">
    <property type="entry name" value="PURINE EFFLUX PUMP PBUE"/>
    <property type="match status" value="1"/>
</dbReference>
<feature type="transmembrane region" description="Helical" evidence="6">
    <location>
        <begin position="248"/>
        <end position="270"/>
    </location>
</feature>
<keyword evidence="3 6" id="KW-0812">Transmembrane</keyword>
<protein>
    <submittedName>
        <fullName evidence="7">MFS transporter</fullName>
    </submittedName>
</protein>
<feature type="transmembrane region" description="Helical" evidence="6">
    <location>
        <begin position="172"/>
        <end position="193"/>
    </location>
</feature>
<evidence type="ECO:0000256" key="6">
    <source>
        <dbReference type="SAM" id="Phobius"/>
    </source>
</evidence>
<evidence type="ECO:0000256" key="4">
    <source>
        <dbReference type="ARBA" id="ARBA00022989"/>
    </source>
</evidence>
<dbReference type="InterPro" id="IPR050189">
    <property type="entry name" value="MFS_Efflux_Transporters"/>
</dbReference>
<feature type="transmembrane region" description="Helical" evidence="6">
    <location>
        <begin position="88"/>
        <end position="106"/>
    </location>
</feature>
<keyword evidence="8" id="KW-1185">Reference proteome</keyword>
<feature type="transmembrane region" description="Helical" evidence="6">
    <location>
        <begin position="302"/>
        <end position="322"/>
    </location>
</feature>
<feature type="transmembrane region" description="Helical" evidence="6">
    <location>
        <begin position="334"/>
        <end position="358"/>
    </location>
</feature>
<dbReference type="AlphaFoldDB" id="A0A0U2JJH0"/>
<feature type="transmembrane region" description="Helical" evidence="6">
    <location>
        <begin position="144"/>
        <end position="166"/>
    </location>
</feature>
<feature type="transmembrane region" description="Helical" evidence="6">
    <location>
        <begin position="214"/>
        <end position="236"/>
    </location>
</feature>